<dbReference type="AlphaFoldDB" id="A0A0F9AAB6"/>
<evidence type="ECO:0000313" key="1">
    <source>
        <dbReference type="EMBL" id="KKK75414.1"/>
    </source>
</evidence>
<reference evidence="1" key="1">
    <citation type="journal article" date="2015" name="Nature">
        <title>Complex archaea that bridge the gap between prokaryotes and eukaryotes.</title>
        <authorList>
            <person name="Spang A."/>
            <person name="Saw J.H."/>
            <person name="Jorgensen S.L."/>
            <person name="Zaremba-Niedzwiedzka K."/>
            <person name="Martijn J."/>
            <person name="Lind A.E."/>
            <person name="van Eijk R."/>
            <person name="Schleper C."/>
            <person name="Guy L."/>
            <person name="Ettema T.J."/>
        </authorList>
    </citation>
    <scope>NUCLEOTIDE SEQUENCE</scope>
</reference>
<proteinExistence type="predicted"/>
<name>A0A0F9AAB6_9ZZZZ</name>
<organism evidence="1">
    <name type="scientific">marine sediment metagenome</name>
    <dbReference type="NCBI Taxonomy" id="412755"/>
    <lineage>
        <taxon>unclassified sequences</taxon>
        <taxon>metagenomes</taxon>
        <taxon>ecological metagenomes</taxon>
    </lineage>
</organism>
<gene>
    <name evidence="1" type="ORF">LCGC14_2873930</name>
</gene>
<dbReference type="EMBL" id="LAZR01055876">
    <property type="protein sequence ID" value="KKK75414.1"/>
    <property type="molecule type" value="Genomic_DNA"/>
</dbReference>
<accession>A0A0F9AAB6</accession>
<comment type="caution">
    <text evidence="1">The sequence shown here is derived from an EMBL/GenBank/DDBJ whole genome shotgun (WGS) entry which is preliminary data.</text>
</comment>
<protein>
    <submittedName>
        <fullName evidence="1">Uncharacterized protein</fullName>
    </submittedName>
</protein>
<sequence>MKRQTAINMYSDHISHGGEWNNTPFFVKWRLRLSRLMWLSPKSCFLSLKSTYMIWRLPRMIKAMSPKQRGDFKKILDDLSEAAGVK</sequence>